<dbReference type="SUPFAM" id="SSF52540">
    <property type="entry name" value="P-loop containing nucleoside triphosphate hydrolases"/>
    <property type="match status" value="1"/>
</dbReference>
<feature type="domain" description="Endonuclease GajA/Old nuclease/RecF-like AAA" evidence="1">
    <location>
        <begin position="3"/>
        <end position="78"/>
    </location>
</feature>
<evidence type="ECO:0000313" key="17">
    <source>
        <dbReference type="Proteomes" id="UP000478493"/>
    </source>
</evidence>
<evidence type="ECO:0000313" key="3">
    <source>
        <dbReference type="EMBL" id="KAA3941670.1"/>
    </source>
</evidence>
<evidence type="ECO:0000313" key="15">
    <source>
        <dbReference type="Proteomes" id="UP000435985"/>
    </source>
</evidence>
<name>A0A139LD94_BACOV</name>
<evidence type="ECO:0000313" key="12">
    <source>
        <dbReference type="Proteomes" id="UP000323717"/>
    </source>
</evidence>
<evidence type="ECO:0000313" key="13">
    <source>
        <dbReference type="Proteomes" id="UP000365824"/>
    </source>
</evidence>
<proteinExistence type="predicted"/>
<evidence type="ECO:0000313" key="2">
    <source>
        <dbReference type="EMBL" id="KAA3930024.1"/>
    </source>
</evidence>
<dbReference type="EMBL" id="VWLB01000007">
    <property type="protein sequence ID" value="KAA3930024.1"/>
    <property type="molecule type" value="Genomic_DNA"/>
</dbReference>
<dbReference type="Proteomes" id="UP000478493">
    <property type="component" value="Unassembled WGS sequence"/>
</dbReference>
<evidence type="ECO:0000313" key="6">
    <source>
        <dbReference type="EMBL" id="KAA4662391.1"/>
    </source>
</evidence>
<dbReference type="Gene3D" id="3.40.50.300">
    <property type="entry name" value="P-loop containing nucleotide triphosphate hydrolases"/>
    <property type="match status" value="2"/>
</dbReference>
<organism evidence="5 17">
    <name type="scientific">Bacteroides ovatus</name>
    <dbReference type="NCBI Taxonomy" id="28116"/>
    <lineage>
        <taxon>Bacteria</taxon>
        <taxon>Pseudomonadati</taxon>
        <taxon>Bacteroidota</taxon>
        <taxon>Bacteroidia</taxon>
        <taxon>Bacteroidales</taxon>
        <taxon>Bacteroidaceae</taxon>
        <taxon>Bacteroides</taxon>
    </lineage>
</organism>
<protein>
    <submittedName>
        <fullName evidence="8">AAA family ATPase</fullName>
    </submittedName>
    <submittedName>
        <fullName evidence="5">ATP-binding protein</fullName>
    </submittedName>
</protein>
<evidence type="ECO:0000313" key="4">
    <source>
        <dbReference type="EMBL" id="KAA4104847.1"/>
    </source>
</evidence>
<dbReference type="InterPro" id="IPR027417">
    <property type="entry name" value="P-loop_NTPase"/>
</dbReference>
<dbReference type="Proteomes" id="UP000286031">
    <property type="component" value="Unassembled WGS sequence"/>
</dbReference>
<gene>
    <name evidence="10" type="ORF">DWV35_07775</name>
    <name evidence="7" type="ORF">F3B53_05385</name>
    <name evidence="5" type="ORF">F3B85_14210</name>
    <name evidence="6" type="ORF">F3B98_19185</name>
    <name evidence="4" type="ORF">F3D66_01130</name>
    <name evidence="3" type="ORF">F3D71_22820</name>
    <name evidence="2" type="ORF">F3F25_05980</name>
    <name evidence="8" type="ORF">PO382_02185</name>
    <name evidence="9" type="ORF">PQ628_13155</name>
</gene>
<dbReference type="Proteomes" id="UP000375690">
    <property type="component" value="Unassembled WGS sequence"/>
</dbReference>
<evidence type="ECO:0000313" key="11">
    <source>
        <dbReference type="Proteomes" id="UP000286031"/>
    </source>
</evidence>
<dbReference type="GO" id="GO:0005524">
    <property type="term" value="F:ATP binding"/>
    <property type="evidence" value="ECO:0007669"/>
    <property type="project" value="UniProtKB-KW"/>
</dbReference>
<evidence type="ECO:0000313" key="7">
    <source>
        <dbReference type="EMBL" id="KAB1329434.1"/>
    </source>
</evidence>
<dbReference type="InterPro" id="IPR041685">
    <property type="entry name" value="AAA_GajA/Old/RecF-like"/>
</dbReference>
<evidence type="ECO:0000313" key="9">
    <source>
        <dbReference type="EMBL" id="MDC7959158.1"/>
    </source>
</evidence>
<sequence length="332" mass="37727">MERKLIIRNFGAIASADIALKDFNIFIGEQGAGKSTVAKLITIFENSRDKVLKVDSDYLMTKFSEYNIISYFNPDSYISYSSEQGDITYEDGSFNFTFSYHSTSHNLYIPAERFFISTFSRSIATLVLSKAPIPVTLLEFASFYEKAKNLFVNYQVPIFNIIFQVREASENLVLSNYDKIIPFKDASSGIQSVVPLLMVIDYITKEQSDTHFVIEEPELNLFPETQIALLQHIVKECHQLTITTHSPYLLSALNNMLEAGNVSKLHPEKEEEIAALMPKSSWVDFNKITAYKIEKGHIISILDKEYNIIVADQIDSTSDEQGRIFSSLLDLE</sequence>
<dbReference type="Pfam" id="PF13175">
    <property type="entry name" value="AAA_15"/>
    <property type="match status" value="2"/>
</dbReference>
<keyword evidence="16" id="KW-1185">Reference proteome</keyword>
<accession>A0A139LD94</accession>
<dbReference type="EMBL" id="JAQNZF010000002">
    <property type="protein sequence ID" value="MDC2741031.1"/>
    <property type="molecule type" value="Genomic_DNA"/>
</dbReference>
<dbReference type="EMBL" id="VWFO01000028">
    <property type="protein sequence ID" value="KAA4662391.1"/>
    <property type="molecule type" value="Genomic_DNA"/>
</dbReference>
<dbReference type="PANTHER" id="PTHR43581">
    <property type="entry name" value="ATP/GTP PHOSPHATASE"/>
    <property type="match status" value="1"/>
</dbReference>
<dbReference type="Proteomes" id="UP000435985">
    <property type="component" value="Unassembled WGS sequence"/>
</dbReference>
<dbReference type="EMBL" id="VWGP01000009">
    <property type="protein sequence ID" value="KAA4535499.1"/>
    <property type="molecule type" value="Genomic_DNA"/>
</dbReference>
<evidence type="ECO:0000313" key="14">
    <source>
        <dbReference type="Proteomes" id="UP000375690"/>
    </source>
</evidence>
<evidence type="ECO:0000313" key="8">
    <source>
        <dbReference type="EMBL" id="MDC2741031.1"/>
    </source>
</evidence>
<reference evidence="8" key="3">
    <citation type="submission" date="2022-10" db="EMBL/GenBank/DDBJ databases">
        <title>Human gut microbiome strain richness.</title>
        <authorList>
            <person name="Chen-Liaw A."/>
        </authorList>
    </citation>
    <scope>NUCLEOTIDE SEQUENCE</scope>
    <source>
        <strain evidence="8">BSD2780120875st1_E1_BSD2780120875_150330</strain>
        <strain evidence="9">RTP21484st1_H8_RTP21484_190118</strain>
    </source>
</reference>
<dbReference type="RefSeq" id="WP_004311410.1">
    <property type="nucleotide sequence ID" value="NZ_CAAKNR010000119.1"/>
</dbReference>
<dbReference type="EMBL" id="VWFC01000004">
    <property type="protein sequence ID" value="KAB1329434.1"/>
    <property type="molecule type" value="Genomic_DNA"/>
</dbReference>
<dbReference type="Proteomes" id="UP001219389">
    <property type="component" value="Unassembled WGS sequence"/>
</dbReference>
<dbReference type="EMBL" id="VWLE01000462">
    <property type="protein sequence ID" value="KAA3941670.1"/>
    <property type="molecule type" value="Genomic_DNA"/>
</dbReference>
<reference evidence="10 11" key="1">
    <citation type="submission" date="2018-08" db="EMBL/GenBank/DDBJ databases">
        <title>A genome reference for cultivated species of the human gut microbiota.</title>
        <authorList>
            <person name="Zou Y."/>
            <person name="Xue W."/>
            <person name="Luo G."/>
        </authorList>
    </citation>
    <scope>NUCLEOTIDE SEQUENCE [LARGE SCALE GENOMIC DNA]</scope>
    <source>
        <strain evidence="10 11">AF04-46</strain>
    </source>
</reference>
<evidence type="ECO:0000313" key="10">
    <source>
        <dbReference type="EMBL" id="RGX11117.1"/>
    </source>
</evidence>
<dbReference type="EMBL" id="JAQQPO010000014">
    <property type="protein sequence ID" value="MDC7959158.1"/>
    <property type="molecule type" value="Genomic_DNA"/>
</dbReference>
<dbReference type="InterPro" id="IPR051396">
    <property type="entry name" value="Bact_Antivir_Def_Nuclease"/>
</dbReference>
<feature type="domain" description="Endonuclease GajA/Old nuclease/RecF-like AAA" evidence="1">
    <location>
        <begin position="159"/>
        <end position="249"/>
    </location>
</feature>
<keyword evidence="5" id="KW-0067">ATP-binding</keyword>
<dbReference type="Proteomes" id="UP000473905">
    <property type="component" value="Unassembled WGS sequence"/>
</dbReference>
<evidence type="ECO:0000313" key="5">
    <source>
        <dbReference type="EMBL" id="KAA4535499.1"/>
    </source>
</evidence>
<evidence type="ECO:0000259" key="1">
    <source>
        <dbReference type="Pfam" id="PF13175"/>
    </source>
</evidence>
<dbReference type="EMBL" id="VWKB01000001">
    <property type="protein sequence ID" value="KAA4104847.1"/>
    <property type="molecule type" value="Genomic_DNA"/>
</dbReference>
<dbReference type="Proteomes" id="UP000323717">
    <property type="component" value="Unassembled WGS sequence"/>
</dbReference>
<dbReference type="Proteomes" id="UP001215078">
    <property type="component" value="Unassembled WGS sequence"/>
</dbReference>
<reference evidence="12 13" key="2">
    <citation type="journal article" date="2019" name="Nat. Med.">
        <title>A library of human gut bacterial isolates paired with longitudinal multiomics data enables mechanistic microbiome research.</title>
        <authorList>
            <person name="Poyet M."/>
            <person name="Groussin M."/>
            <person name="Gibbons S.M."/>
            <person name="Avila-Pacheco J."/>
            <person name="Jiang X."/>
            <person name="Kearney S.M."/>
            <person name="Perrotta A.R."/>
            <person name="Berdy B."/>
            <person name="Zhao S."/>
            <person name="Lieberman T.D."/>
            <person name="Swanson P.K."/>
            <person name="Smith M."/>
            <person name="Roesemann S."/>
            <person name="Alexander J.E."/>
            <person name="Rich S.A."/>
            <person name="Livny J."/>
            <person name="Vlamakis H."/>
            <person name="Clish C."/>
            <person name="Bullock K."/>
            <person name="Deik A."/>
            <person name="Scott J."/>
            <person name="Pierce K.A."/>
            <person name="Xavier R.J."/>
            <person name="Alm E.J."/>
        </authorList>
    </citation>
    <scope>NUCLEOTIDE SEQUENCE [LARGE SCALE GENOMIC DNA]</scope>
    <source>
        <strain evidence="4 16">BIOML-A134</strain>
        <strain evidence="6 15">BIOML-A14</strain>
        <strain evidence="2 13">BIOML-A160</strain>
        <strain evidence="3 12">BIOML-A163</strain>
        <strain evidence="7 14">BIOML-A2</strain>
        <strain evidence="5 17">BIOML-A41</strain>
    </source>
</reference>
<dbReference type="Proteomes" id="UP000365824">
    <property type="component" value="Unassembled WGS sequence"/>
</dbReference>
<evidence type="ECO:0000313" key="16">
    <source>
        <dbReference type="Proteomes" id="UP000473905"/>
    </source>
</evidence>
<keyword evidence="5" id="KW-0547">Nucleotide-binding</keyword>
<dbReference type="EMBL" id="QSBI01000007">
    <property type="protein sequence ID" value="RGX11117.1"/>
    <property type="molecule type" value="Genomic_DNA"/>
</dbReference>
<dbReference type="AlphaFoldDB" id="A0A139LD94"/>
<dbReference type="PANTHER" id="PTHR43581:SF4">
    <property type="entry name" value="ATP_GTP PHOSPHATASE"/>
    <property type="match status" value="1"/>
</dbReference>
<comment type="caution">
    <text evidence="5">The sequence shown here is derived from an EMBL/GenBank/DDBJ whole genome shotgun (WGS) entry which is preliminary data.</text>
</comment>